<protein>
    <submittedName>
        <fullName evidence="1">Thiamine biosynthesis protein ThiS</fullName>
    </submittedName>
</protein>
<proteinExistence type="predicted"/>
<organism evidence="1 2">
    <name type="scientific">Lentzea guizhouensis</name>
    <dbReference type="NCBI Taxonomy" id="1586287"/>
    <lineage>
        <taxon>Bacteria</taxon>
        <taxon>Bacillati</taxon>
        <taxon>Actinomycetota</taxon>
        <taxon>Actinomycetes</taxon>
        <taxon>Pseudonocardiales</taxon>
        <taxon>Pseudonocardiaceae</taxon>
        <taxon>Lentzea</taxon>
    </lineage>
</organism>
<dbReference type="SUPFAM" id="SSF54285">
    <property type="entry name" value="MoaD/ThiS"/>
    <property type="match status" value="1"/>
</dbReference>
<dbReference type="PANTHER" id="PTHR34472">
    <property type="entry name" value="SULFUR CARRIER PROTEIN THIS"/>
    <property type="match status" value="1"/>
</dbReference>
<dbReference type="RefSeq" id="WP_065915077.1">
    <property type="nucleotide sequence ID" value="NZ_CP016793.1"/>
</dbReference>
<dbReference type="NCBIfam" id="TIGR01683">
    <property type="entry name" value="thiS"/>
    <property type="match status" value="1"/>
</dbReference>
<dbReference type="AlphaFoldDB" id="A0A1B2HG15"/>
<dbReference type="OrthoDB" id="163636at2"/>
<dbReference type="EMBL" id="CP016793">
    <property type="protein sequence ID" value="ANZ36678.1"/>
    <property type="molecule type" value="Genomic_DNA"/>
</dbReference>
<dbReference type="Proteomes" id="UP000093053">
    <property type="component" value="Chromosome"/>
</dbReference>
<dbReference type="Pfam" id="PF02597">
    <property type="entry name" value="ThiS"/>
    <property type="match status" value="1"/>
</dbReference>
<dbReference type="STRING" id="1586287.BBK82_11975"/>
<sequence>MKAKVNGTFRDLADGTSVAAVVALVGAPAQGVAVALDGAVVPKALWEKTIVPDGGVVEVLTAVQGG</sequence>
<evidence type="ECO:0000313" key="2">
    <source>
        <dbReference type="Proteomes" id="UP000093053"/>
    </source>
</evidence>
<gene>
    <name evidence="1" type="ORF">BBK82_11975</name>
</gene>
<dbReference type="KEGG" id="led:BBK82_11975"/>
<accession>A0A1B2HG15</accession>
<dbReference type="InterPro" id="IPR012675">
    <property type="entry name" value="Beta-grasp_dom_sf"/>
</dbReference>
<dbReference type="InterPro" id="IPR010035">
    <property type="entry name" value="Thi_S"/>
</dbReference>
<dbReference type="CDD" id="cd00565">
    <property type="entry name" value="Ubl_ThiS"/>
    <property type="match status" value="1"/>
</dbReference>
<dbReference type="PANTHER" id="PTHR34472:SF1">
    <property type="entry name" value="SULFUR CARRIER PROTEIN THIS"/>
    <property type="match status" value="1"/>
</dbReference>
<reference evidence="1 2" key="1">
    <citation type="submission" date="2016-07" db="EMBL/GenBank/DDBJ databases">
        <title>Complete genome sequence of the Lentzea guizhouensis DHS C013.</title>
        <authorList>
            <person name="Cao C."/>
        </authorList>
    </citation>
    <scope>NUCLEOTIDE SEQUENCE [LARGE SCALE GENOMIC DNA]</scope>
    <source>
        <strain evidence="1 2">DHS C013</strain>
    </source>
</reference>
<keyword evidence="2" id="KW-1185">Reference proteome</keyword>
<dbReference type="Gene3D" id="3.10.20.30">
    <property type="match status" value="1"/>
</dbReference>
<dbReference type="InterPro" id="IPR016155">
    <property type="entry name" value="Mopterin_synth/thiamin_S_b"/>
</dbReference>
<dbReference type="InterPro" id="IPR003749">
    <property type="entry name" value="ThiS/MoaD-like"/>
</dbReference>
<name>A0A1B2HG15_9PSEU</name>
<evidence type="ECO:0000313" key="1">
    <source>
        <dbReference type="EMBL" id="ANZ36678.1"/>
    </source>
</evidence>